<evidence type="ECO:0000256" key="1">
    <source>
        <dbReference type="SAM" id="MobiDB-lite"/>
    </source>
</evidence>
<keyword evidence="2" id="KW-0812">Transmembrane</keyword>
<evidence type="ECO:0000313" key="4">
    <source>
        <dbReference type="Proteomes" id="UP000094828"/>
    </source>
</evidence>
<feature type="transmembrane region" description="Helical" evidence="2">
    <location>
        <begin position="26"/>
        <end position="50"/>
    </location>
</feature>
<dbReference type="STRING" id="1841610.A6X21_03300"/>
<keyword evidence="2" id="KW-1133">Transmembrane helix</keyword>
<keyword evidence="2" id="KW-0472">Membrane</keyword>
<reference evidence="3 4" key="1">
    <citation type="submission" date="2016-05" db="EMBL/GenBank/DDBJ databases">
        <title>Genomic and physiological characterization of Planctopirus sp. isolated from fresh water lake.</title>
        <authorList>
            <person name="Subhash Y."/>
            <person name="Ramana C."/>
        </authorList>
    </citation>
    <scope>NUCLEOTIDE SEQUENCE [LARGE SCALE GENOMIC DNA]</scope>
    <source>
        <strain evidence="3 4">JC280</strain>
    </source>
</reference>
<feature type="transmembrane region" description="Helical" evidence="2">
    <location>
        <begin position="62"/>
        <end position="81"/>
    </location>
</feature>
<evidence type="ECO:0000313" key="3">
    <source>
        <dbReference type="EMBL" id="ODA34710.1"/>
    </source>
</evidence>
<name>A0A1C3EN91_9PLAN</name>
<dbReference type="OrthoDB" id="272639at2"/>
<evidence type="ECO:0000256" key="2">
    <source>
        <dbReference type="SAM" id="Phobius"/>
    </source>
</evidence>
<dbReference type="EMBL" id="LYDR01000039">
    <property type="protein sequence ID" value="ODA34710.1"/>
    <property type="molecule type" value="Genomic_DNA"/>
</dbReference>
<gene>
    <name evidence="3" type="ORF">A6X21_03300</name>
</gene>
<organism evidence="3 4">
    <name type="scientific">Planctopirus hydrillae</name>
    <dbReference type="NCBI Taxonomy" id="1841610"/>
    <lineage>
        <taxon>Bacteria</taxon>
        <taxon>Pseudomonadati</taxon>
        <taxon>Planctomycetota</taxon>
        <taxon>Planctomycetia</taxon>
        <taxon>Planctomycetales</taxon>
        <taxon>Planctomycetaceae</taxon>
        <taxon>Planctopirus</taxon>
    </lineage>
</organism>
<dbReference type="RefSeq" id="WP_068846182.1">
    <property type="nucleotide sequence ID" value="NZ_LYDR01000039.1"/>
</dbReference>
<comment type="caution">
    <text evidence="3">The sequence shown here is derived from an EMBL/GenBank/DDBJ whole genome shotgun (WGS) entry which is preliminary data.</text>
</comment>
<feature type="region of interest" description="Disordered" evidence="1">
    <location>
        <begin position="201"/>
        <end position="224"/>
    </location>
</feature>
<dbReference type="AlphaFoldDB" id="A0A1C3EN91"/>
<evidence type="ECO:0008006" key="5">
    <source>
        <dbReference type="Google" id="ProtNLM"/>
    </source>
</evidence>
<dbReference type="Proteomes" id="UP000094828">
    <property type="component" value="Unassembled WGS sequence"/>
</dbReference>
<keyword evidence="4" id="KW-1185">Reference proteome</keyword>
<feature type="transmembrane region" description="Helical" evidence="2">
    <location>
        <begin position="101"/>
        <end position="122"/>
    </location>
</feature>
<proteinExistence type="predicted"/>
<sequence>MIDVLLLAILGVVTWCVASDGAWSAVVTFLCTLIAGLIAMNFFEPVAILLEGISPFFANRADMIALLGLFIAALFALRVGFEQLVKLHVEVAPMAHEPIRWAFAFFTGYVSMAFLLTALHTAPLPREFLGFRAERPNFLGLAAPDRQWLGLTQFVSEHALARGDGHSFDTARMKVASYPNSEWSSFAIRYATRRERFSTGMGAAAAPAQPVTTPGAPVTTNPGF</sequence>
<protein>
    <recommendedName>
        <fullName evidence="5">Colicin V production protein</fullName>
    </recommendedName>
</protein>
<accession>A0A1C3EN91</accession>